<feature type="transmembrane region" description="Helical" evidence="8">
    <location>
        <begin position="137"/>
        <end position="156"/>
    </location>
</feature>
<dbReference type="Pfam" id="PF00909">
    <property type="entry name" value="Ammonium_transp"/>
    <property type="match status" value="1"/>
</dbReference>
<feature type="transmembrane region" description="Helical" evidence="8">
    <location>
        <begin position="27"/>
        <end position="49"/>
    </location>
</feature>
<gene>
    <name evidence="10" type="ORF">GIB67_019452</name>
</gene>
<keyword evidence="5 8" id="KW-1133">Transmembrane helix</keyword>
<dbReference type="Gene3D" id="1.10.3430.10">
    <property type="entry name" value="Ammonium transporter AmtB like domains"/>
    <property type="match status" value="1"/>
</dbReference>
<evidence type="ECO:0000256" key="8">
    <source>
        <dbReference type="RuleBase" id="RU362002"/>
    </source>
</evidence>
<dbReference type="InterPro" id="IPR002229">
    <property type="entry name" value="RhesusRHD"/>
</dbReference>
<evidence type="ECO:0000256" key="7">
    <source>
        <dbReference type="ARBA" id="ARBA00023177"/>
    </source>
</evidence>
<organism evidence="10 11">
    <name type="scientific">Kingdonia uniflora</name>
    <dbReference type="NCBI Taxonomy" id="39325"/>
    <lineage>
        <taxon>Eukaryota</taxon>
        <taxon>Viridiplantae</taxon>
        <taxon>Streptophyta</taxon>
        <taxon>Embryophyta</taxon>
        <taxon>Tracheophyta</taxon>
        <taxon>Spermatophyta</taxon>
        <taxon>Magnoliopsida</taxon>
        <taxon>Ranunculales</taxon>
        <taxon>Circaeasteraceae</taxon>
        <taxon>Kingdonia</taxon>
    </lineage>
</organism>
<feature type="transmembrane region" description="Helical" evidence="8">
    <location>
        <begin position="404"/>
        <end position="425"/>
    </location>
</feature>
<dbReference type="EMBL" id="JACGCM010001222">
    <property type="protein sequence ID" value="KAF6158413.1"/>
    <property type="molecule type" value="Genomic_DNA"/>
</dbReference>
<keyword evidence="4 8" id="KW-0812">Transmembrane</keyword>
<feature type="transmembrane region" description="Helical" evidence="8">
    <location>
        <begin position="257"/>
        <end position="282"/>
    </location>
</feature>
<dbReference type="InterPro" id="IPR001905">
    <property type="entry name" value="Ammonium_transpt"/>
</dbReference>
<keyword evidence="11" id="KW-1185">Reference proteome</keyword>
<dbReference type="InterPro" id="IPR029020">
    <property type="entry name" value="Ammonium/urea_transptr"/>
</dbReference>
<dbReference type="GO" id="GO:0005886">
    <property type="term" value="C:plasma membrane"/>
    <property type="evidence" value="ECO:0007669"/>
    <property type="project" value="UniProtKB-SubCell"/>
</dbReference>
<evidence type="ECO:0000313" key="11">
    <source>
        <dbReference type="Proteomes" id="UP000541444"/>
    </source>
</evidence>
<feature type="transmembrane region" description="Helical" evidence="8">
    <location>
        <begin position="318"/>
        <end position="338"/>
    </location>
</feature>
<feature type="transmembrane region" description="Helical" evidence="8">
    <location>
        <begin position="61"/>
        <end position="81"/>
    </location>
</feature>
<dbReference type="NCBIfam" id="TIGR00836">
    <property type="entry name" value="amt"/>
    <property type="match status" value="1"/>
</dbReference>
<dbReference type="SUPFAM" id="SSF111352">
    <property type="entry name" value="Ammonium transporter"/>
    <property type="match status" value="1"/>
</dbReference>
<feature type="transmembrane region" description="Helical" evidence="8">
    <location>
        <begin position="294"/>
        <end position="312"/>
    </location>
</feature>
<dbReference type="InterPro" id="IPR024041">
    <property type="entry name" value="NH4_transpt_AmtB-like_dom"/>
</dbReference>
<dbReference type="AlphaFoldDB" id="A0A7J7MU57"/>
<comment type="subcellular location">
    <subcellularLocation>
        <location evidence="8">Cell membrane</location>
        <topology evidence="8">Multi-pass membrane protein</topology>
    </subcellularLocation>
    <subcellularLocation>
        <location evidence="1">Membrane</location>
        <topology evidence="1">Multi-pass membrane protein</topology>
    </subcellularLocation>
</comment>
<feature type="transmembrane region" description="Helical" evidence="8">
    <location>
        <begin position="198"/>
        <end position="219"/>
    </location>
</feature>
<evidence type="ECO:0000256" key="1">
    <source>
        <dbReference type="ARBA" id="ARBA00004141"/>
    </source>
</evidence>
<dbReference type="Proteomes" id="UP000541444">
    <property type="component" value="Unassembled WGS sequence"/>
</dbReference>
<accession>A0A7J7MU57</accession>
<evidence type="ECO:0000256" key="2">
    <source>
        <dbReference type="ARBA" id="ARBA00005887"/>
    </source>
</evidence>
<evidence type="ECO:0000259" key="9">
    <source>
        <dbReference type="Pfam" id="PF00909"/>
    </source>
</evidence>
<proteinExistence type="inferred from homology"/>
<feature type="domain" description="Ammonium transporter AmtB-like" evidence="9">
    <location>
        <begin position="27"/>
        <end position="451"/>
    </location>
</feature>
<name>A0A7J7MU57_9MAGN</name>
<keyword evidence="7 8" id="KW-0924">Ammonia transport</keyword>
<comment type="caution">
    <text evidence="10">The sequence shown here is derived from an EMBL/GenBank/DDBJ whole genome shotgun (WGS) entry which is preliminary data.</text>
</comment>
<feature type="transmembrane region" description="Helical" evidence="8">
    <location>
        <begin position="168"/>
        <end position="192"/>
    </location>
</feature>
<dbReference type="FunFam" id="1.10.3430.10:FF:000005">
    <property type="entry name" value="Ammonium transporter"/>
    <property type="match status" value="1"/>
</dbReference>
<reference evidence="10 11" key="1">
    <citation type="journal article" date="2020" name="IScience">
        <title>Genome Sequencing of the Endangered Kingdonia uniflora (Circaeasteraceae, Ranunculales) Reveals Potential Mechanisms of Evolutionary Specialization.</title>
        <authorList>
            <person name="Sun Y."/>
            <person name="Deng T."/>
            <person name="Zhang A."/>
            <person name="Moore M.J."/>
            <person name="Landis J.B."/>
            <person name="Lin N."/>
            <person name="Zhang H."/>
            <person name="Zhang X."/>
            <person name="Huang J."/>
            <person name="Zhang X."/>
            <person name="Sun H."/>
            <person name="Wang H."/>
        </authorList>
    </citation>
    <scope>NUCLEOTIDE SEQUENCE [LARGE SCALE GENOMIC DNA]</scope>
    <source>
        <strain evidence="10">TB1705</strain>
        <tissue evidence="10">Leaf</tissue>
    </source>
</reference>
<dbReference type="PANTHER" id="PTHR43029">
    <property type="entry name" value="AMMONIUM TRANSPORTER MEP2"/>
    <property type="match status" value="1"/>
</dbReference>
<sequence length="485" mass="52122">MASVVPVAYQGNLSASVPDWLNKGDNAWQMVAATLVGLQSMPGLVILYGSIVKKKWAVNSAFMALYAFAAVLLCWVCWGYKMSFGDELLPFWGKGGPALGQSFLIRQARVPESTQYYHDGSVETAVVAPFYPMASLVYYQAVFAAITLILLAGSLLGRMNIRAWMVFVPLWLTFSYTVGAFSVWGGGFLFHWGVMDYAGGYVIHVSSGIAGLTAAYWVGPRLKKDRVSFPPNNVLLALAGVGLLWMGWAGFNGGDPYAANLTSSLAVLNTNICTATSLLVWVCLDVIFFKKPSMIGAVQGIITGLVCITPGAGLVQGWAAIVMGVLSGSIPWFTMMVIHKRWTLLQKIDDTLGVFHTHAVAGIVGGISTGLFAHPDLCTLFLPVTNSRGAIYGGSGGVQVLKQIAGALFIAAWNVVMTSIICLLIRSVIPLRMTEEQLVVGDDAVHGEEAYALWGDGETYDSSKHGWNSDDTLHQKGIYPALAQV</sequence>
<evidence type="ECO:0000256" key="4">
    <source>
        <dbReference type="ARBA" id="ARBA00022692"/>
    </source>
</evidence>
<dbReference type="InterPro" id="IPR018047">
    <property type="entry name" value="Ammonium_transpt_CS"/>
</dbReference>
<evidence type="ECO:0000256" key="6">
    <source>
        <dbReference type="ARBA" id="ARBA00023136"/>
    </source>
</evidence>
<protein>
    <recommendedName>
        <fullName evidence="8">Ammonium transporter</fullName>
    </recommendedName>
</protein>
<dbReference type="OrthoDB" id="534912at2759"/>
<keyword evidence="6 8" id="KW-0472">Membrane</keyword>
<feature type="transmembrane region" description="Helical" evidence="8">
    <location>
        <begin position="359"/>
        <end position="384"/>
    </location>
</feature>
<dbReference type="PRINTS" id="PR00342">
    <property type="entry name" value="RHESUSRHD"/>
</dbReference>
<dbReference type="GO" id="GO:0008519">
    <property type="term" value="F:ammonium channel activity"/>
    <property type="evidence" value="ECO:0007669"/>
    <property type="project" value="InterPro"/>
</dbReference>
<evidence type="ECO:0000256" key="3">
    <source>
        <dbReference type="ARBA" id="ARBA00022448"/>
    </source>
</evidence>
<feature type="transmembrane region" description="Helical" evidence="8">
    <location>
        <begin position="231"/>
        <end position="251"/>
    </location>
</feature>
<comment type="similarity">
    <text evidence="2 8">Belongs to the ammonia transporter channel (TC 1.A.11.2) family.</text>
</comment>
<dbReference type="PANTHER" id="PTHR43029:SF10">
    <property type="entry name" value="AMMONIUM TRANSPORTER MEP2"/>
    <property type="match status" value="1"/>
</dbReference>
<keyword evidence="3 8" id="KW-0813">Transport</keyword>
<dbReference type="PROSITE" id="PS01219">
    <property type="entry name" value="AMMONIUM_TRANSP"/>
    <property type="match status" value="1"/>
</dbReference>
<evidence type="ECO:0000313" key="10">
    <source>
        <dbReference type="EMBL" id="KAF6158413.1"/>
    </source>
</evidence>
<evidence type="ECO:0000256" key="5">
    <source>
        <dbReference type="ARBA" id="ARBA00022989"/>
    </source>
</evidence>